<proteinExistence type="inferred from homology"/>
<dbReference type="PANTHER" id="PTHR42798:SF2">
    <property type="entry name" value="ABC TRANSPORTER ATP-BINDING PROTEIN MG467-RELATED"/>
    <property type="match status" value="1"/>
</dbReference>
<dbReference type="PROSITE" id="PS50893">
    <property type="entry name" value="ABC_TRANSPORTER_2"/>
    <property type="match status" value="1"/>
</dbReference>
<dbReference type="FunFam" id="3.40.50.300:FF:000032">
    <property type="entry name" value="Export ABC transporter ATP-binding protein"/>
    <property type="match status" value="1"/>
</dbReference>
<name>A0A1F5AC79_9BACT</name>
<evidence type="ECO:0000313" key="7">
    <source>
        <dbReference type="Proteomes" id="UP000177701"/>
    </source>
</evidence>
<dbReference type="GO" id="GO:0022857">
    <property type="term" value="F:transmembrane transporter activity"/>
    <property type="evidence" value="ECO:0007669"/>
    <property type="project" value="UniProtKB-ARBA"/>
</dbReference>
<evidence type="ECO:0000256" key="1">
    <source>
        <dbReference type="ARBA" id="ARBA00022448"/>
    </source>
</evidence>
<dbReference type="GO" id="GO:0098796">
    <property type="term" value="C:membrane protein complex"/>
    <property type="evidence" value="ECO:0007669"/>
    <property type="project" value="UniProtKB-ARBA"/>
</dbReference>
<dbReference type="InterPro" id="IPR003593">
    <property type="entry name" value="AAA+_ATPase"/>
</dbReference>
<sequence>MKDFAIRANKLKKIYSSEFEKIVALKEIDVEIKKGEFVTIMGPSGAGKTTFLNLVGCLDRPTSGKLDILGCDPAKSNEEKLCRIRIEKIGFVFEDFFLISSLNSLENVQLPLIFARNFKNNTNPETLLKRVGLDHRLTHFPNELSGGELQRVAVARALVNNPQILLADEPTGNLDTKNAQGLFDLFRELNREEGLTIVVATHNIRLGHSTDRIIHLNDGKIEQDERLVK</sequence>
<comment type="caution">
    <text evidence="6">The sequence shown here is derived from an EMBL/GenBank/DDBJ whole genome shotgun (WGS) entry which is preliminary data.</text>
</comment>
<dbReference type="SMART" id="SM00382">
    <property type="entry name" value="AAA"/>
    <property type="match status" value="1"/>
</dbReference>
<reference evidence="6 7" key="1">
    <citation type="journal article" date="2016" name="Nat. Commun.">
        <title>Thousands of microbial genomes shed light on interconnected biogeochemical processes in an aquifer system.</title>
        <authorList>
            <person name="Anantharaman K."/>
            <person name="Brown C.T."/>
            <person name="Hug L.A."/>
            <person name="Sharon I."/>
            <person name="Castelle C.J."/>
            <person name="Probst A.J."/>
            <person name="Thomas B.C."/>
            <person name="Singh A."/>
            <person name="Wilkins M.J."/>
            <person name="Karaoz U."/>
            <person name="Brodie E.L."/>
            <person name="Williams K.H."/>
            <person name="Hubbard S.S."/>
            <person name="Banfield J.F."/>
        </authorList>
    </citation>
    <scope>NUCLEOTIDE SEQUENCE [LARGE SCALE GENOMIC DNA]</scope>
</reference>
<dbReference type="Proteomes" id="UP000177701">
    <property type="component" value="Unassembled WGS sequence"/>
</dbReference>
<dbReference type="EMBL" id="MEYH01000041">
    <property type="protein sequence ID" value="OGD16075.1"/>
    <property type="molecule type" value="Genomic_DNA"/>
</dbReference>
<dbReference type="STRING" id="1797291.A2V47_07750"/>
<dbReference type="GO" id="GO:0005524">
    <property type="term" value="F:ATP binding"/>
    <property type="evidence" value="ECO:0007669"/>
    <property type="project" value="UniProtKB-KW"/>
</dbReference>
<dbReference type="PROSITE" id="PS00211">
    <property type="entry name" value="ABC_TRANSPORTER_1"/>
    <property type="match status" value="1"/>
</dbReference>
<dbReference type="SUPFAM" id="SSF52540">
    <property type="entry name" value="P-loop containing nucleoside triphosphate hydrolases"/>
    <property type="match status" value="1"/>
</dbReference>
<evidence type="ECO:0000256" key="2">
    <source>
        <dbReference type="ARBA" id="ARBA00022741"/>
    </source>
</evidence>
<protein>
    <submittedName>
        <fullName evidence="6">ABC transporter ATP-binding protein</fullName>
    </submittedName>
</protein>
<evidence type="ECO:0000259" key="5">
    <source>
        <dbReference type="PROSITE" id="PS50893"/>
    </source>
</evidence>
<organism evidence="6 7">
    <name type="scientific">Candidatus Sediminicultor quintus</name>
    <dbReference type="NCBI Taxonomy" id="1797291"/>
    <lineage>
        <taxon>Bacteria</taxon>
        <taxon>Pseudomonadati</taxon>
        <taxon>Atribacterota</taxon>
        <taxon>Candidatus Phoenicimicrobiia</taxon>
        <taxon>Candidatus Pheonicimicrobiales</taxon>
        <taxon>Candidatus Phoenicimicrobiaceae</taxon>
        <taxon>Candidatus Sediminicultor</taxon>
    </lineage>
</organism>
<dbReference type="InterPro" id="IPR017871">
    <property type="entry name" value="ABC_transporter-like_CS"/>
</dbReference>
<gene>
    <name evidence="6" type="ORF">A2V47_07750</name>
</gene>
<evidence type="ECO:0000313" key="6">
    <source>
        <dbReference type="EMBL" id="OGD16075.1"/>
    </source>
</evidence>
<comment type="similarity">
    <text evidence="4">Belongs to the ABC transporter superfamily. Macrolide exporter (TC 3.A.1.122) family.</text>
</comment>
<dbReference type="AlphaFoldDB" id="A0A1F5AC79"/>
<accession>A0A1F5AC79</accession>
<dbReference type="PANTHER" id="PTHR42798">
    <property type="entry name" value="LIPOPROTEIN-RELEASING SYSTEM ATP-BINDING PROTEIN LOLD"/>
    <property type="match status" value="1"/>
</dbReference>
<evidence type="ECO:0000256" key="4">
    <source>
        <dbReference type="ARBA" id="ARBA00038388"/>
    </source>
</evidence>
<dbReference type="InterPro" id="IPR017911">
    <property type="entry name" value="MacB-like_ATP-bd"/>
</dbReference>
<dbReference type="InterPro" id="IPR027417">
    <property type="entry name" value="P-loop_NTPase"/>
</dbReference>
<feature type="domain" description="ABC transporter" evidence="5">
    <location>
        <begin position="6"/>
        <end position="228"/>
    </location>
</feature>
<keyword evidence="3 6" id="KW-0067">ATP-binding</keyword>
<dbReference type="GO" id="GO:0016887">
    <property type="term" value="F:ATP hydrolysis activity"/>
    <property type="evidence" value="ECO:0007669"/>
    <property type="project" value="InterPro"/>
</dbReference>
<dbReference type="Pfam" id="PF00005">
    <property type="entry name" value="ABC_tran"/>
    <property type="match status" value="1"/>
</dbReference>
<keyword evidence="1" id="KW-0813">Transport</keyword>
<keyword evidence="2" id="KW-0547">Nucleotide-binding</keyword>
<evidence type="ECO:0000256" key="3">
    <source>
        <dbReference type="ARBA" id="ARBA00022840"/>
    </source>
</evidence>
<dbReference type="InterPro" id="IPR003439">
    <property type="entry name" value="ABC_transporter-like_ATP-bd"/>
</dbReference>
<dbReference type="CDD" id="cd03255">
    <property type="entry name" value="ABC_MJ0796_LolCDE_FtsE"/>
    <property type="match status" value="1"/>
</dbReference>
<dbReference type="Gene3D" id="3.40.50.300">
    <property type="entry name" value="P-loop containing nucleotide triphosphate hydrolases"/>
    <property type="match status" value="1"/>
</dbReference>